<dbReference type="SMART" id="SM00445">
    <property type="entry name" value="LINK"/>
    <property type="match status" value="1"/>
</dbReference>
<feature type="domain" description="Link" evidence="2">
    <location>
        <begin position="620"/>
        <end position="711"/>
    </location>
</feature>
<keyword evidence="1" id="KW-1015">Disulfide bond</keyword>
<dbReference type="InterPro" id="IPR016187">
    <property type="entry name" value="CTDL_fold"/>
</dbReference>
<dbReference type="GO" id="GO:0007155">
    <property type="term" value="P:cell adhesion"/>
    <property type="evidence" value="ECO:0007669"/>
    <property type="project" value="InterPro"/>
</dbReference>
<dbReference type="SUPFAM" id="SSF56436">
    <property type="entry name" value="C-type lectin-like"/>
    <property type="match status" value="1"/>
</dbReference>
<name>A0A6C0DVE0_9ZZZZ</name>
<accession>A0A6C0DVE0</accession>
<dbReference type="Gene3D" id="3.10.100.10">
    <property type="entry name" value="Mannose-Binding Protein A, subunit A"/>
    <property type="match status" value="1"/>
</dbReference>
<protein>
    <recommendedName>
        <fullName evidence="2">Link domain-containing protein</fullName>
    </recommendedName>
</protein>
<evidence type="ECO:0000256" key="1">
    <source>
        <dbReference type="ARBA" id="ARBA00023157"/>
    </source>
</evidence>
<dbReference type="AlphaFoldDB" id="A0A6C0DVE0"/>
<evidence type="ECO:0000313" key="3">
    <source>
        <dbReference type="EMBL" id="QHT20421.1"/>
    </source>
</evidence>
<proteinExistence type="predicted"/>
<dbReference type="GO" id="GO:0005540">
    <property type="term" value="F:hyaluronic acid binding"/>
    <property type="evidence" value="ECO:0007669"/>
    <property type="project" value="InterPro"/>
</dbReference>
<dbReference type="PROSITE" id="PS50963">
    <property type="entry name" value="LINK_2"/>
    <property type="match status" value="1"/>
</dbReference>
<reference evidence="3" key="1">
    <citation type="journal article" date="2020" name="Nature">
        <title>Giant virus diversity and host interactions through global metagenomics.</title>
        <authorList>
            <person name="Schulz F."/>
            <person name="Roux S."/>
            <person name="Paez-Espino D."/>
            <person name="Jungbluth S."/>
            <person name="Walsh D.A."/>
            <person name="Denef V.J."/>
            <person name="McMahon K.D."/>
            <person name="Konstantinidis K.T."/>
            <person name="Eloe-Fadrosh E.A."/>
            <person name="Kyrpides N.C."/>
            <person name="Woyke T."/>
        </authorList>
    </citation>
    <scope>NUCLEOTIDE SEQUENCE</scope>
    <source>
        <strain evidence="3">GVMAG-M-3300023174-60</strain>
    </source>
</reference>
<organism evidence="3">
    <name type="scientific">viral metagenome</name>
    <dbReference type="NCBI Taxonomy" id="1070528"/>
    <lineage>
        <taxon>unclassified sequences</taxon>
        <taxon>metagenomes</taxon>
        <taxon>organismal metagenomes</taxon>
    </lineage>
</organism>
<evidence type="ECO:0000259" key="2">
    <source>
        <dbReference type="PROSITE" id="PS50963"/>
    </source>
</evidence>
<dbReference type="Pfam" id="PF00193">
    <property type="entry name" value="Xlink"/>
    <property type="match status" value="1"/>
</dbReference>
<dbReference type="EMBL" id="MN739677">
    <property type="protein sequence ID" value="QHT20421.1"/>
    <property type="molecule type" value="Genomic_DNA"/>
</dbReference>
<dbReference type="InterPro" id="IPR000538">
    <property type="entry name" value="Link_dom"/>
</dbReference>
<dbReference type="InterPro" id="IPR016186">
    <property type="entry name" value="C-type_lectin-like/link_sf"/>
</dbReference>
<sequence length="967" mass="101893">MFSNIIIFFIILLILTLILHYSKDYKEGFFDFPVASHNTFVEDSKVKYNQLTNTINLTNPAVPVSADSAAAFKIALGGLSANPTSNTYDLQPKNDYTIPTNIPNTFQQAKSCEAAGTSCSAFDDPIFAANCGMSFDKKAIGSDGRPHIGGLYISPDDRTKQMAAAQVVLDTGGAPYDPYKVYQPTLGKSKPGTFALTKDQCVVVKEKVDCASKQTFSSPNCTQCYTSQNFNRVGPETGRIPSILFLLGSGSITITTPNSSSPAQITLTQTNLDPNTPVQITIPGNAEGTVFDINVQPVANNTYVAGFIQGQTPRGTFKLDLMSLIQSDLITNSKPKINGSITVNGFRCLSFVPGNGQTSMNLSCLMPFSFLSMYDGDALTCDNGPIITQAASATFLESDPCFGKANKPGAYKLECLQTRWIELGGTPQGTGYPANQTSADALQIGDSGKPLDIDTIVNNLAPKMTSAYSGQNASGQNLSMPDWNTLSMYASGIPINTPCDGPTKDTGPLSQECLSYLYLNQGVTSHIGATYSLSPATMASMKGQDTANTYCQPGTSIDPATPTGLKFGQSLGGINTAKQTYDQINRLANDNTQSNTARSAAVNQCYGVSLDAIVSGNTTGPTQVFAVGPGYNYTQGQAQQICSQYGAQVATTAQLQDAQSKGADWCFTAWVSDSNNPMYPITTSTESGCGNGGTGIMSWNPGGVAGVNCYGPKPGIDNYPLNTILPFNGSSWDYNTNILSSIGGLMVWYDGSDPNGDGTTPADGSSVNTWVNKAGYSQYNAVAITPAKYVAAQKALVFDGSPIYSTQYPADPTSETIFIVFNTNPSPKGKGGAALLSGYTGARGLWAGYTNGAGSGPGAIGILSSDVQWNATTPAGSYAYGTTALATGQISGGSSNISLNAGTVYSGPTNFTTGTTTYIGMQRGSNPSNPYVYEGTAMEILIYNTVLSTANIQRIQQFLAGKWGFKL</sequence>